<name>A0A1H5FVI7_9MICO</name>
<evidence type="ECO:0000256" key="4">
    <source>
        <dbReference type="ARBA" id="ARBA00022691"/>
    </source>
</evidence>
<organism evidence="9 10">
    <name type="scientific">Ruania alba</name>
    <dbReference type="NCBI Taxonomy" id="648782"/>
    <lineage>
        <taxon>Bacteria</taxon>
        <taxon>Bacillati</taxon>
        <taxon>Actinomycetota</taxon>
        <taxon>Actinomycetes</taxon>
        <taxon>Micrococcales</taxon>
        <taxon>Ruaniaceae</taxon>
        <taxon>Ruania</taxon>
    </lineage>
</organism>
<protein>
    <submittedName>
        <fullName evidence="9">16S rRNA (Cytosine967-C5)-methyltransferase</fullName>
    </submittedName>
</protein>
<evidence type="ECO:0000256" key="3">
    <source>
        <dbReference type="ARBA" id="ARBA00022679"/>
    </source>
</evidence>
<feature type="region of interest" description="Disordered" evidence="7">
    <location>
        <begin position="1"/>
        <end position="86"/>
    </location>
</feature>
<dbReference type="GO" id="GO:0008173">
    <property type="term" value="F:RNA methyltransferase activity"/>
    <property type="evidence" value="ECO:0007669"/>
    <property type="project" value="InterPro"/>
</dbReference>
<feature type="compositionally biased region" description="Basic and acidic residues" evidence="7">
    <location>
        <begin position="75"/>
        <end position="86"/>
    </location>
</feature>
<dbReference type="RefSeq" id="WP_089772315.1">
    <property type="nucleotide sequence ID" value="NZ_FNTX01000001.1"/>
</dbReference>
<evidence type="ECO:0000313" key="10">
    <source>
        <dbReference type="Proteomes" id="UP000199220"/>
    </source>
</evidence>
<evidence type="ECO:0000256" key="7">
    <source>
        <dbReference type="SAM" id="MobiDB-lite"/>
    </source>
</evidence>
<dbReference type="CDD" id="cd02440">
    <property type="entry name" value="AdoMet_MTases"/>
    <property type="match status" value="1"/>
</dbReference>
<dbReference type="EMBL" id="FNTX01000001">
    <property type="protein sequence ID" value="SEE07485.1"/>
    <property type="molecule type" value="Genomic_DNA"/>
</dbReference>
<dbReference type="OrthoDB" id="9810297at2"/>
<dbReference type="InterPro" id="IPR035926">
    <property type="entry name" value="NusB-like_sf"/>
</dbReference>
<feature type="binding site" evidence="6">
    <location>
        <begin position="344"/>
        <end position="350"/>
    </location>
    <ligand>
        <name>S-adenosyl-L-methionine</name>
        <dbReference type="ChEBI" id="CHEBI:59789"/>
    </ligand>
</feature>
<evidence type="ECO:0000256" key="2">
    <source>
        <dbReference type="ARBA" id="ARBA00022603"/>
    </source>
</evidence>
<evidence type="ECO:0000313" key="9">
    <source>
        <dbReference type="EMBL" id="SEE07485.1"/>
    </source>
</evidence>
<dbReference type="InterPro" id="IPR023267">
    <property type="entry name" value="RCMT"/>
</dbReference>
<feature type="domain" description="SAM-dependent MTase RsmB/NOP-type" evidence="8">
    <location>
        <begin position="245"/>
        <end position="539"/>
    </location>
</feature>
<dbReference type="PANTHER" id="PTHR22807">
    <property type="entry name" value="NOP2 YEAST -RELATED NOL1/NOP2/FMU SUN DOMAIN-CONTAINING"/>
    <property type="match status" value="1"/>
</dbReference>
<dbReference type="PRINTS" id="PR02008">
    <property type="entry name" value="RCMTFAMILY"/>
</dbReference>
<accession>A0A1H5FVI7</accession>
<feature type="binding site" evidence="6">
    <location>
        <position position="400"/>
    </location>
    <ligand>
        <name>S-adenosyl-L-methionine</name>
        <dbReference type="ChEBI" id="CHEBI:59789"/>
    </ligand>
</feature>
<proteinExistence type="inferred from homology"/>
<gene>
    <name evidence="9" type="ORF">SAMN04488554_1461</name>
</gene>
<evidence type="ECO:0000259" key="8">
    <source>
        <dbReference type="PROSITE" id="PS51686"/>
    </source>
</evidence>
<keyword evidence="5 6" id="KW-0694">RNA-binding</keyword>
<dbReference type="PROSITE" id="PS01153">
    <property type="entry name" value="NOL1_NOP2_SUN"/>
    <property type="match status" value="1"/>
</dbReference>
<dbReference type="AlphaFoldDB" id="A0A1H5FVI7"/>
<dbReference type="STRING" id="648782.SAMN04488554_1461"/>
<dbReference type="Pfam" id="PF01029">
    <property type="entry name" value="NusB"/>
    <property type="match status" value="1"/>
</dbReference>
<keyword evidence="4 6" id="KW-0949">S-adenosyl-L-methionine</keyword>
<dbReference type="PANTHER" id="PTHR22807:SF53">
    <property type="entry name" value="RIBOSOMAL RNA SMALL SUBUNIT METHYLTRANSFERASE B-RELATED"/>
    <property type="match status" value="1"/>
</dbReference>
<feature type="compositionally biased region" description="Low complexity" evidence="7">
    <location>
        <begin position="65"/>
        <end position="74"/>
    </location>
</feature>
<dbReference type="GO" id="GO:0006355">
    <property type="term" value="P:regulation of DNA-templated transcription"/>
    <property type="evidence" value="ECO:0007669"/>
    <property type="project" value="InterPro"/>
</dbReference>
<comment type="similarity">
    <text evidence="1 6">Belongs to the class I-like SAM-binding methyltransferase superfamily. RsmB/NOP family.</text>
</comment>
<dbReference type="InterPro" id="IPR029063">
    <property type="entry name" value="SAM-dependent_MTases_sf"/>
</dbReference>
<feature type="compositionally biased region" description="Basic and acidic residues" evidence="7">
    <location>
        <begin position="40"/>
        <end position="62"/>
    </location>
</feature>
<dbReference type="InterPro" id="IPR018314">
    <property type="entry name" value="RsmB/NOL1/NOP2-like_CS"/>
</dbReference>
<dbReference type="Proteomes" id="UP000199220">
    <property type="component" value="Unassembled WGS sequence"/>
</dbReference>
<feature type="binding site" evidence="6">
    <location>
        <position position="421"/>
    </location>
    <ligand>
        <name>S-adenosyl-L-methionine</name>
        <dbReference type="ChEBI" id="CHEBI:59789"/>
    </ligand>
</feature>
<feature type="binding site" evidence="6">
    <location>
        <position position="371"/>
    </location>
    <ligand>
        <name>S-adenosyl-L-methionine</name>
        <dbReference type="ChEBI" id="CHEBI:59789"/>
    </ligand>
</feature>
<dbReference type="PROSITE" id="PS51686">
    <property type="entry name" value="SAM_MT_RSMB_NOP"/>
    <property type="match status" value="1"/>
</dbReference>
<dbReference type="InterPro" id="IPR006027">
    <property type="entry name" value="NusB_RsmB_TIM44"/>
</dbReference>
<dbReference type="InterPro" id="IPR049560">
    <property type="entry name" value="MeTrfase_RsmB-F_NOP2_cat"/>
</dbReference>
<feature type="active site" description="Nucleophile" evidence="6">
    <location>
        <position position="474"/>
    </location>
</feature>
<keyword evidence="3 6" id="KW-0808">Transferase</keyword>
<dbReference type="InterPro" id="IPR001678">
    <property type="entry name" value="MeTrfase_RsmB-F_NOP2_dom"/>
</dbReference>
<evidence type="ECO:0000256" key="5">
    <source>
        <dbReference type="ARBA" id="ARBA00022884"/>
    </source>
</evidence>
<keyword evidence="2 6" id="KW-0489">Methyltransferase</keyword>
<evidence type="ECO:0000256" key="1">
    <source>
        <dbReference type="ARBA" id="ARBA00007494"/>
    </source>
</evidence>
<sequence length="539" mass="57324">MNEDSSADGGRSDREGRRTSGGGHQHGGARRGDGQPGDGRGGDGRGGDSRPRAGRPVRDRPNGGRPARQRTAQRPADRARDADPARRAAYDTLRTVADSDSYANLTLPPLLRQRGIRGRDAAFATELAYGTLRYRDRYDAVIATVSARPLAQLDPPVLDVLRLGVHQVLAMRVPDHAAVSATVGLARGTVGAGSAQFVNAILRQVTGRPLEEWLEIIGAETADETERLAVTTSHPSWIVRALRHALSETPEGADDLPALLDADNAAPAVTVVLRPGLATTEDVPDAEPGRWTSTARVLTHGDPAALDVVRHARAGVQDEGSQLVTLAAAAAQVDGPDTTWLDLCAGPGGKAALFGALLAERAPGGVLIANEFSPHRTRLVEQSTAALREILPGLDVRTGDGREVGPEDAGNPDGFDRVLVDVPCTGLGALRRRPESRWRRTPKDLATLGPLQRELLTAALQATRPGGVVAYVTCSPHVAETRTVVQDVLKRTEHAELLNAVEIAAQVTTTPLPAQDGPFLQLWPHRHGTDAMFLALIRR</sequence>
<dbReference type="GO" id="GO:0003723">
    <property type="term" value="F:RNA binding"/>
    <property type="evidence" value="ECO:0007669"/>
    <property type="project" value="UniProtKB-UniRule"/>
</dbReference>
<dbReference type="Gene3D" id="3.40.50.150">
    <property type="entry name" value="Vaccinia Virus protein VP39"/>
    <property type="match status" value="1"/>
</dbReference>
<dbReference type="SUPFAM" id="SSF53335">
    <property type="entry name" value="S-adenosyl-L-methionine-dependent methyltransferases"/>
    <property type="match status" value="1"/>
</dbReference>
<keyword evidence="10" id="KW-1185">Reference proteome</keyword>
<dbReference type="GO" id="GO:0001510">
    <property type="term" value="P:RNA methylation"/>
    <property type="evidence" value="ECO:0007669"/>
    <property type="project" value="InterPro"/>
</dbReference>
<dbReference type="SUPFAM" id="SSF48013">
    <property type="entry name" value="NusB-like"/>
    <property type="match status" value="1"/>
</dbReference>
<dbReference type="Pfam" id="PF01189">
    <property type="entry name" value="Methyltr_RsmB-F"/>
    <property type="match status" value="1"/>
</dbReference>
<reference evidence="10" key="1">
    <citation type="submission" date="2016-10" db="EMBL/GenBank/DDBJ databases">
        <authorList>
            <person name="Varghese N."/>
            <person name="Submissions S."/>
        </authorList>
    </citation>
    <scope>NUCLEOTIDE SEQUENCE [LARGE SCALE GENOMIC DNA]</scope>
    <source>
        <strain evidence="10">DSM 21368</strain>
    </source>
</reference>
<evidence type="ECO:0000256" key="6">
    <source>
        <dbReference type="PROSITE-ProRule" id="PRU01023"/>
    </source>
</evidence>
<dbReference type="Gene3D" id="1.10.940.10">
    <property type="entry name" value="NusB-like"/>
    <property type="match status" value="1"/>
</dbReference>